<gene>
    <name evidence="3" type="ORF">GTP56_09915</name>
</gene>
<dbReference type="Pfam" id="PF06580">
    <property type="entry name" value="His_kinase"/>
    <property type="match status" value="1"/>
</dbReference>
<evidence type="ECO:0000256" key="1">
    <source>
        <dbReference type="SAM" id="Phobius"/>
    </source>
</evidence>
<feature type="transmembrane region" description="Helical" evidence="1">
    <location>
        <begin position="117"/>
        <end position="142"/>
    </location>
</feature>
<feature type="domain" description="Signal transduction histidine kinase internal region" evidence="2">
    <location>
        <begin position="158"/>
        <end position="238"/>
    </location>
</feature>
<organism evidence="3 4">
    <name type="scientific">Duganella margarita</name>
    <dbReference type="NCBI Taxonomy" id="2692170"/>
    <lineage>
        <taxon>Bacteria</taxon>
        <taxon>Pseudomonadati</taxon>
        <taxon>Pseudomonadota</taxon>
        <taxon>Betaproteobacteria</taxon>
        <taxon>Burkholderiales</taxon>
        <taxon>Oxalobacteraceae</taxon>
        <taxon>Telluria group</taxon>
        <taxon>Duganella</taxon>
    </lineage>
</organism>
<keyword evidence="1" id="KW-1133">Transmembrane helix</keyword>
<dbReference type="InterPro" id="IPR010559">
    <property type="entry name" value="Sig_transdc_His_kin_internal"/>
</dbReference>
<dbReference type="GO" id="GO:0016020">
    <property type="term" value="C:membrane"/>
    <property type="evidence" value="ECO:0007669"/>
    <property type="project" value="InterPro"/>
</dbReference>
<keyword evidence="1" id="KW-0812">Transmembrane</keyword>
<dbReference type="Proteomes" id="UP000469734">
    <property type="component" value="Unassembled WGS sequence"/>
</dbReference>
<proteinExistence type="predicted"/>
<feature type="transmembrane region" description="Helical" evidence="1">
    <location>
        <begin position="38"/>
        <end position="60"/>
    </location>
</feature>
<dbReference type="RefSeq" id="WP_161049994.1">
    <property type="nucleotide sequence ID" value="NZ_WWCR01000008.1"/>
</dbReference>
<reference evidence="3 4" key="1">
    <citation type="submission" date="2019-12" db="EMBL/GenBank/DDBJ databases">
        <title>Novel species isolated from a subtropical stream in China.</title>
        <authorList>
            <person name="Lu H."/>
        </authorList>
    </citation>
    <scope>NUCLEOTIDE SEQUENCE [LARGE SCALE GENOMIC DNA]</scope>
    <source>
        <strain evidence="3 4">FT134W</strain>
    </source>
</reference>
<dbReference type="EMBL" id="WWCR01000008">
    <property type="protein sequence ID" value="MYM72512.1"/>
    <property type="molecule type" value="Genomic_DNA"/>
</dbReference>
<dbReference type="PANTHER" id="PTHR34220:SF7">
    <property type="entry name" value="SENSOR HISTIDINE KINASE YPDA"/>
    <property type="match status" value="1"/>
</dbReference>
<dbReference type="GO" id="GO:0000155">
    <property type="term" value="F:phosphorelay sensor kinase activity"/>
    <property type="evidence" value="ECO:0007669"/>
    <property type="project" value="InterPro"/>
</dbReference>
<evidence type="ECO:0000313" key="3">
    <source>
        <dbReference type="EMBL" id="MYM72512.1"/>
    </source>
</evidence>
<evidence type="ECO:0000259" key="2">
    <source>
        <dbReference type="Pfam" id="PF06580"/>
    </source>
</evidence>
<dbReference type="AlphaFoldDB" id="A0A7X4H196"/>
<accession>A0A7X4H196</accession>
<dbReference type="Gene3D" id="3.30.565.10">
    <property type="entry name" value="Histidine kinase-like ATPase, C-terminal domain"/>
    <property type="match status" value="1"/>
</dbReference>
<dbReference type="InterPro" id="IPR050640">
    <property type="entry name" value="Bact_2-comp_sensor_kinase"/>
</dbReference>
<dbReference type="InterPro" id="IPR036890">
    <property type="entry name" value="HATPase_C_sf"/>
</dbReference>
<keyword evidence="3" id="KW-0808">Transferase</keyword>
<keyword evidence="1" id="KW-0472">Membrane</keyword>
<evidence type="ECO:0000313" key="4">
    <source>
        <dbReference type="Proteomes" id="UP000469734"/>
    </source>
</evidence>
<protein>
    <submittedName>
        <fullName evidence="3">Sensor histidine kinase</fullName>
    </submittedName>
</protein>
<sequence length="353" mass="39549">MNTLPTRAWIAAVWFGLALFDATQNVFLMRTAGMHHAWTALFFFRFFYWLVLALVTPAVLQQGIRFASRHRAGWRTWIIHLAACLMIGMISAVWTATLESTLNPWMVSDTPPWLVLWYQHFVGGLLADVVIYATVFAIGYGLHARERLLLEQAERIKAQLDGLRRQIEPHFLFNTLNTVTGLVREQRNDAAVDTLAGLSELLRRMLDDSDRNLISLGEELAFLDKYFTIQKMRFGERLQYSVQAPPSLMSASIPSLLLQPLVENGFKHGLAHRAQGGAIRLSVSAAGEMLDIVIYNDGPTMPSDAAPARAGIGWNNVRERLRGLYGERHALAMHNRDGGVEVRIAIPLSGVTT</sequence>
<comment type="caution">
    <text evidence="3">The sequence shown here is derived from an EMBL/GenBank/DDBJ whole genome shotgun (WGS) entry which is preliminary data.</text>
</comment>
<feature type="transmembrane region" description="Helical" evidence="1">
    <location>
        <begin position="72"/>
        <end position="97"/>
    </location>
</feature>
<dbReference type="SUPFAM" id="SSF55874">
    <property type="entry name" value="ATPase domain of HSP90 chaperone/DNA topoisomerase II/histidine kinase"/>
    <property type="match status" value="1"/>
</dbReference>
<keyword evidence="3" id="KW-0418">Kinase</keyword>
<dbReference type="PANTHER" id="PTHR34220">
    <property type="entry name" value="SENSOR HISTIDINE KINASE YPDA"/>
    <property type="match status" value="1"/>
</dbReference>
<name>A0A7X4H196_9BURK</name>